<keyword evidence="1" id="KW-1133">Transmembrane helix</keyword>
<keyword evidence="1" id="KW-0472">Membrane</keyword>
<organism evidence="2 3">
    <name type="scientific">Caballeronia zhejiangensis</name>
    <dbReference type="NCBI Taxonomy" id="871203"/>
    <lineage>
        <taxon>Bacteria</taxon>
        <taxon>Pseudomonadati</taxon>
        <taxon>Pseudomonadota</taxon>
        <taxon>Betaproteobacteria</taxon>
        <taxon>Burkholderiales</taxon>
        <taxon>Burkholderiaceae</taxon>
        <taxon>Caballeronia</taxon>
    </lineage>
</organism>
<keyword evidence="3" id="KW-1185">Reference proteome</keyword>
<evidence type="ECO:0000313" key="3">
    <source>
        <dbReference type="Proteomes" id="UP000027451"/>
    </source>
</evidence>
<name>A0A656QAA7_9BURK</name>
<dbReference type="Proteomes" id="UP000027451">
    <property type="component" value="Unassembled WGS sequence"/>
</dbReference>
<dbReference type="AlphaFoldDB" id="A0A656QAA7"/>
<reference evidence="2 3" key="1">
    <citation type="submission" date="2014-03" db="EMBL/GenBank/DDBJ databases">
        <title>Draft Genome Sequences of Four Burkholderia Strains.</title>
        <authorList>
            <person name="Liu X.Y."/>
            <person name="Li C.X."/>
            <person name="Xu J.H."/>
        </authorList>
    </citation>
    <scope>NUCLEOTIDE SEQUENCE [LARGE SCALE GENOMIC DNA]</scope>
    <source>
        <strain evidence="2 3">OP-1</strain>
    </source>
</reference>
<feature type="transmembrane region" description="Helical" evidence="1">
    <location>
        <begin position="140"/>
        <end position="157"/>
    </location>
</feature>
<sequence length="159" mass="17503">MLAYLCPAAIIALLLARWGRANLAFALVALPGTIAHELLHFIVGFLTLARPVRLSLWPHRAADGSYVFGAVVFANVRWWNAAPASLAPLLGFAIAPVVAWLRVRHGFHPSAWDAMLWLCLAQLLMAAWPSSVDWRLSLRSWPFLVIGTAGAFLIRFVHG</sequence>
<dbReference type="EMBL" id="JFHD01000045">
    <property type="protein sequence ID" value="KDR25583.1"/>
    <property type="molecule type" value="Genomic_DNA"/>
</dbReference>
<comment type="caution">
    <text evidence="2">The sequence shown here is derived from an EMBL/GenBank/DDBJ whole genome shotgun (WGS) entry which is preliminary data.</text>
</comment>
<feature type="transmembrane region" description="Helical" evidence="1">
    <location>
        <begin position="85"/>
        <end position="103"/>
    </location>
</feature>
<accession>A0A656QAA7</accession>
<evidence type="ECO:0000256" key="1">
    <source>
        <dbReference type="SAM" id="Phobius"/>
    </source>
</evidence>
<evidence type="ECO:0000313" key="2">
    <source>
        <dbReference type="EMBL" id="KDR25583.1"/>
    </source>
</evidence>
<dbReference type="OrthoDB" id="8774202at2"/>
<feature type="transmembrane region" description="Helical" evidence="1">
    <location>
        <begin position="110"/>
        <end position="128"/>
    </location>
</feature>
<proteinExistence type="predicted"/>
<keyword evidence="1" id="KW-0812">Transmembrane</keyword>
<feature type="transmembrane region" description="Helical" evidence="1">
    <location>
        <begin position="31"/>
        <end position="49"/>
    </location>
</feature>
<gene>
    <name evidence="2" type="ORF">BG60_27755</name>
</gene>
<protein>
    <submittedName>
        <fullName evidence="2">Uncharacterized protein</fullName>
    </submittedName>
</protein>